<proteinExistence type="predicted"/>
<evidence type="ECO:0000259" key="1">
    <source>
        <dbReference type="Pfam" id="PF13946"/>
    </source>
</evidence>
<dbReference type="InterPro" id="IPR038255">
    <property type="entry name" value="PBS_linker_sf"/>
</dbReference>
<accession>A0A382TS82</accession>
<organism evidence="2">
    <name type="scientific">marine metagenome</name>
    <dbReference type="NCBI Taxonomy" id="408172"/>
    <lineage>
        <taxon>unclassified sequences</taxon>
        <taxon>metagenomes</taxon>
        <taxon>ecological metagenomes</taxon>
    </lineage>
</organism>
<dbReference type="SUPFAM" id="SSF53335">
    <property type="entry name" value="S-adenosyl-L-methionine-dependent methyltransferases"/>
    <property type="match status" value="1"/>
</dbReference>
<dbReference type="InterPro" id="IPR025282">
    <property type="entry name" value="DUF4214"/>
</dbReference>
<name>A0A382TS82_9ZZZZ</name>
<gene>
    <name evidence="2" type="ORF">METZ01_LOCUS377774</name>
</gene>
<dbReference type="AlphaFoldDB" id="A0A382TS82"/>
<evidence type="ECO:0000313" key="2">
    <source>
        <dbReference type="EMBL" id="SVD24920.1"/>
    </source>
</evidence>
<feature type="non-terminal residue" evidence="2">
    <location>
        <position position="153"/>
    </location>
</feature>
<dbReference type="Gene3D" id="3.40.50.150">
    <property type="entry name" value="Vaccinia Virus protein VP39"/>
    <property type="match status" value="1"/>
</dbReference>
<feature type="domain" description="DUF4214" evidence="1">
    <location>
        <begin position="10"/>
        <end position="55"/>
    </location>
</feature>
<sequence length="153" mass="17845">MNENTIKEIVRRCYLQYLNREPDDAGLKHYVHLMQTGQIDEKILQNMFVNSPEYKINQLTFSYKQIPKIKIEKNGKTFFVNPSNNASFWASMQVGVWEPETFKIFDIFLDKNHSYIDLGAWIGPTVLYGCQNAKFCYAIEPDPVALKQLKNNV</sequence>
<dbReference type="Gene3D" id="1.10.3130.20">
    <property type="entry name" value="Phycobilisome linker domain"/>
    <property type="match status" value="1"/>
</dbReference>
<dbReference type="EMBL" id="UINC01138770">
    <property type="protein sequence ID" value="SVD24920.1"/>
    <property type="molecule type" value="Genomic_DNA"/>
</dbReference>
<protein>
    <recommendedName>
        <fullName evidence="1">DUF4214 domain-containing protein</fullName>
    </recommendedName>
</protein>
<dbReference type="InterPro" id="IPR029063">
    <property type="entry name" value="SAM-dependent_MTases_sf"/>
</dbReference>
<dbReference type="Pfam" id="PF13946">
    <property type="entry name" value="DUF4214"/>
    <property type="match status" value="1"/>
</dbReference>
<reference evidence="2" key="1">
    <citation type="submission" date="2018-05" db="EMBL/GenBank/DDBJ databases">
        <authorList>
            <person name="Lanie J.A."/>
            <person name="Ng W.-L."/>
            <person name="Kazmierczak K.M."/>
            <person name="Andrzejewski T.M."/>
            <person name="Davidsen T.M."/>
            <person name="Wayne K.J."/>
            <person name="Tettelin H."/>
            <person name="Glass J.I."/>
            <person name="Rusch D."/>
            <person name="Podicherti R."/>
            <person name="Tsui H.-C.T."/>
            <person name="Winkler M.E."/>
        </authorList>
    </citation>
    <scope>NUCLEOTIDE SEQUENCE</scope>
</reference>